<dbReference type="PANTHER" id="PTHR43798:SF33">
    <property type="entry name" value="HYDROLASE, PUTATIVE (AFU_ORTHOLOGUE AFUA_2G14860)-RELATED"/>
    <property type="match status" value="1"/>
</dbReference>
<evidence type="ECO:0000313" key="3">
    <source>
        <dbReference type="EMBL" id="NKI41753.1"/>
    </source>
</evidence>
<comment type="caution">
    <text evidence="3">The sequence shown here is derived from an EMBL/GenBank/DDBJ whole genome shotgun (WGS) entry which is preliminary data.</text>
</comment>
<dbReference type="InterPro" id="IPR029058">
    <property type="entry name" value="AB_hydrolase_fold"/>
</dbReference>
<dbReference type="InterPro" id="IPR050266">
    <property type="entry name" value="AB_hydrolase_sf"/>
</dbReference>
<evidence type="ECO:0000313" key="4">
    <source>
        <dbReference type="Proteomes" id="UP000772196"/>
    </source>
</evidence>
<proteinExistence type="predicted"/>
<dbReference type="SUPFAM" id="SSF53474">
    <property type="entry name" value="alpha/beta-Hydrolases"/>
    <property type="match status" value="1"/>
</dbReference>
<gene>
    <name evidence="3" type="ORF">HFV08_10975</name>
</gene>
<dbReference type="Gene3D" id="3.40.50.1820">
    <property type="entry name" value="alpha/beta hydrolase"/>
    <property type="match status" value="1"/>
</dbReference>
<name>A0ABX1H133_9ACTN</name>
<dbReference type="GO" id="GO:0016787">
    <property type="term" value="F:hydrolase activity"/>
    <property type="evidence" value="ECO:0007669"/>
    <property type="project" value="UniProtKB-KW"/>
</dbReference>
<dbReference type="Pfam" id="PF12697">
    <property type="entry name" value="Abhydrolase_6"/>
    <property type="match status" value="1"/>
</dbReference>
<keyword evidence="3" id="KW-0378">Hydrolase</keyword>
<reference evidence="3 4" key="1">
    <citation type="submission" date="2020-04" db="EMBL/GenBank/DDBJ databases">
        <title>Phylogenetic Diversity and Antibacterial Activity against Ralstonia solanacearum of Endophytic Actinomycete Isolated from Moss.</title>
        <authorList>
            <person name="Zhuang X."/>
        </authorList>
    </citation>
    <scope>NUCLEOTIDE SEQUENCE [LARGE SCALE GENOMIC DNA]</scope>
    <source>
        <strain evidence="3 4">LD120</strain>
    </source>
</reference>
<feature type="domain" description="AB hydrolase-1" evidence="2">
    <location>
        <begin position="61"/>
        <end position="304"/>
    </location>
</feature>
<evidence type="ECO:0000256" key="1">
    <source>
        <dbReference type="SAM" id="MobiDB-lite"/>
    </source>
</evidence>
<keyword evidence="4" id="KW-1185">Reference proteome</keyword>
<dbReference type="EMBL" id="JAAWWP010000005">
    <property type="protein sequence ID" value="NKI41753.1"/>
    <property type="molecule type" value="Genomic_DNA"/>
</dbReference>
<dbReference type="InterPro" id="IPR000073">
    <property type="entry name" value="AB_hydrolase_1"/>
</dbReference>
<dbReference type="RefSeq" id="WP_168538295.1">
    <property type="nucleotide sequence ID" value="NZ_JAAWWP010000005.1"/>
</dbReference>
<organism evidence="3 4">
    <name type="scientific">Streptomyces physcomitrii</name>
    <dbReference type="NCBI Taxonomy" id="2724184"/>
    <lineage>
        <taxon>Bacteria</taxon>
        <taxon>Bacillati</taxon>
        <taxon>Actinomycetota</taxon>
        <taxon>Actinomycetes</taxon>
        <taxon>Kitasatosporales</taxon>
        <taxon>Streptomycetaceae</taxon>
        <taxon>Streptomyces</taxon>
    </lineage>
</organism>
<evidence type="ECO:0000259" key="2">
    <source>
        <dbReference type="Pfam" id="PF12697"/>
    </source>
</evidence>
<dbReference type="PANTHER" id="PTHR43798">
    <property type="entry name" value="MONOACYLGLYCEROL LIPASE"/>
    <property type="match status" value="1"/>
</dbReference>
<feature type="region of interest" description="Disordered" evidence="1">
    <location>
        <begin position="1"/>
        <end position="58"/>
    </location>
</feature>
<dbReference type="Proteomes" id="UP000772196">
    <property type="component" value="Unassembled WGS sequence"/>
</dbReference>
<accession>A0ABX1H133</accession>
<sequence length="340" mass="36424">MSSTTSAAGHVQGRSEWVPTRDGRRLHAMVLPGPGADTGSEGENDGKSEGEEAGGTGAPTVVFEAGAAATRSSWALVQPAVGKWARAVVYDRSGLGRSPVDPDSRTMRRMADDLQDLLDHFGPGPYVLVGHSAGGPLVRLAAAGRLDRIRGLVLVDPTDEGAELLFGATFRRAERVAIAINLLLARLRLLGVAYGFVAKPLPEDARRDIRSDGFSVDVIRTHRAQARTFLDELRQFRDAPPELGDIPVTVVSGGLTGAGMNQTTRRAANEAHARNAERSPRGKHVIAARSGHYVTLTEPDLVAEEIRLIADQRPDRAIRPLADPHTAIDPATIRPGDHWP</sequence>
<protein>
    <submittedName>
        <fullName evidence="3">Alpha/beta hydrolase</fullName>
    </submittedName>
</protein>